<dbReference type="Proteomes" id="UP000707535">
    <property type="component" value="Unassembled WGS sequence"/>
</dbReference>
<dbReference type="RefSeq" id="WP_270333099.1">
    <property type="nucleotide sequence ID" value="NZ_JAQDEX010000003.1"/>
</dbReference>
<reference evidence="1" key="2">
    <citation type="submission" date="2021-09" db="EMBL/GenBank/DDBJ databases">
        <authorList>
            <person name="Gilroy R."/>
        </authorList>
    </citation>
    <scope>NUCLEOTIDE SEQUENCE</scope>
    <source>
        <strain evidence="1">CHK174-6876</strain>
    </source>
</reference>
<sequence length="56" mass="6956">MPTITATIKFKWLPFKLLTWKLKFKYYFLGYSQKQVLDECAEEFDAHPHRYWKIKK</sequence>
<comment type="caution">
    <text evidence="1">The sequence shown here is derived from an EMBL/GenBank/DDBJ whole genome shotgun (WGS) entry which is preliminary data.</text>
</comment>
<name>A0A921F8F9_9LACO</name>
<organism evidence="1 2">
    <name type="scientific">Ligilactobacillus acidipiscis</name>
    <dbReference type="NCBI Taxonomy" id="89059"/>
    <lineage>
        <taxon>Bacteria</taxon>
        <taxon>Bacillati</taxon>
        <taxon>Bacillota</taxon>
        <taxon>Bacilli</taxon>
        <taxon>Lactobacillales</taxon>
        <taxon>Lactobacillaceae</taxon>
        <taxon>Ligilactobacillus</taxon>
    </lineage>
</organism>
<accession>A0A921F8F9</accession>
<evidence type="ECO:0000313" key="1">
    <source>
        <dbReference type="EMBL" id="HJE96328.1"/>
    </source>
</evidence>
<gene>
    <name evidence="1" type="ORF">K8V00_01790</name>
</gene>
<evidence type="ECO:0000313" key="2">
    <source>
        <dbReference type="Proteomes" id="UP000707535"/>
    </source>
</evidence>
<reference evidence="1" key="1">
    <citation type="journal article" date="2021" name="PeerJ">
        <title>Extensive microbial diversity within the chicken gut microbiome revealed by metagenomics and culture.</title>
        <authorList>
            <person name="Gilroy R."/>
            <person name="Ravi A."/>
            <person name="Getino M."/>
            <person name="Pursley I."/>
            <person name="Horton D.L."/>
            <person name="Alikhan N.F."/>
            <person name="Baker D."/>
            <person name="Gharbi K."/>
            <person name="Hall N."/>
            <person name="Watson M."/>
            <person name="Adriaenssens E.M."/>
            <person name="Foster-Nyarko E."/>
            <person name="Jarju S."/>
            <person name="Secka A."/>
            <person name="Antonio M."/>
            <person name="Oren A."/>
            <person name="Chaudhuri R.R."/>
            <person name="La Ragione R."/>
            <person name="Hildebrand F."/>
            <person name="Pallen M.J."/>
        </authorList>
    </citation>
    <scope>NUCLEOTIDE SEQUENCE</scope>
    <source>
        <strain evidence="1">CHK174-6876</strain>
    </source>
</reference>
<protein>
    <submittedName>
        <fullName evidence="1">Uncharacterized protein</fullName>
    </submittedName>
</protein>
<dbReference type="AlphaFoldDB" id="A0A921F8F9"/>
<dbReference type="EMBL" id="DYXG01000018">
    <property type="protein sequence ID" value="HJE96328.1"/>
    <property type="molecule type" value="Genomic_DNA"/>
</dbReference>
<proteinExistence type="predicted"/>